<dbReference type="PANTHER" id="PTHR43731">
    <property type="entry name" value="RHOMBOID PROTEASE"/>
    <property type="match status" value="1"/>
</dbReference>
<feature type="transmembrane region" description="Helical" evidence="8">
    <location>
        <begin position="328"/>
        <end position="349"/>
    </location>
</feature>
<evidence type="ECO:0000313" key="10">
    <source>
        <dbReference type="EMBL" id="TID21235.1"/>
    </source>
</evidence>
<dbReference type="InterPro" id="IPR050925">
    <property type="entry name" value="Rhomboid_protease_S54"/>
</dbReference>
<evidence type="ECO:0000256" key="1">
    <source>
        <dbReference type="ARBA" id="ARBA00004141"/>
    </source>
</evidence>
<keyword evidence="4" id="KW-0378">Hydrolase</keyword>
<sequence>MNNVYAIAIKAPCTGLQSSLIPRCHRRGLIALLTGFAKSITPCRTYSHTTTLPSIRKTLPPWRTAQTRWYAPGPDTTHSKSHARPGPKIKNEISPATNERKPTENQETEIGYEEFQPPSTVELSADQIVAIFGPGTPFDLGMQILQELQMRRVSGELQDKGIDLSELDVTEVQAMAGLNYLRDNFPVDEEAAAKEWQQLEIERLTKAIEDRAERVGLYKKKEVEYEEEEEPEERRPKQVTNVYGESVLVQRQKEMKAKEEAEEKAKKEEAEKIGQPVESYRGQQMVLAKQQQIDVRRQEKRKRAEEYAKAAEIPKEAILAERPAYSRLFFPTLFSLAVIVASLLFAEAYEPPTSSMRMFPLVSPAMASCMGIALVNMVVFILWRRPELWSLFNKNMMMSAGHPIAFSMLGSIFSHQTVRHIFTNGLILFLAGPTVCEEIGRGNFIAIFLVSGLGANLISLWYNVLIKNYLMASLGMSGAVYGLVAAYLLIADRRRIGSEIWGVNYPGWIVFVPLLLTEIVSWKKMPRLGPQSIGGTSDHANHVGGMVSGAILGLWLKWRKAEQEKAWHEYDAGVLPVSEVETEASATPVNVVKKVV</sequence>
<feature type="transmembrane region" description="Helical" evidence="8">
    <location>
        <begin position="361"/>
        <end position="383"/>
    </location>
</feature>
<keyword evidence="6 8" id="KW-0472">Membrane</keyword>
<feature type="domain" description="Peptidase S54 rhomboid" evidence="9">
    <location>
        <begin position="408"/>
        <end position="556"/>
    </location>
</feature>
<evidence type="ECO:0000256" key="6">
    <source>
        <dbReference type="ARBA" id="ARBA00023136"/>
    </source>
</evidence>
<dbReference type="Proteomes" id="UP000298493">
    <property type="component" value="Unassembled WGS sequence"/>
</dbReference>
<dbReference type="GO" id="GO:0006465">
    <property type="term" value="P:signal peptide processing"/>
    <property type="evidence" value="ECO:0007669"/>
    <property type="project" value="TreeGrafter"/>
</dbReference>
<gene>
    <name evidence="10" type="ORF">E6O75_ATG04630</name>
</gene>
<protein>
    <recommendedName>
        <fullName evidence="9">Peptidase S54 rhomboid domain-containing protein</fullName>
    </recommendedName>
</protein>
<evidence type="ECO:0000256" key="7">
    <source>
        <dbReference type="SAM" id="MobiDB-lite"/>
    </source>
</evidence>
<comment type="similarity">
    <text evidence="2">Belongs to the peptidase S54 family.</text>
</comment>
<comment type="caution">
    <text evidence="10">The sequence shown here is derived from an EMBL/GenBank/DDBJ whole genome shotgun (WGS) entry which is preliminary data.</text>
</comment>
<evidence type="ECO:0000256" key="2">
    <source>
        <dbReference type="ARBA" id="ARBA00009045"/>
    </source>
</evidence>
<feature type="transmembrane region" description="Helical" evidence="8">
    <location>
        <begin position="469"/>
        <end position="490"/>
    </location>
</feature>
<feature type="region of interest" description="Disordered" evidence="7">
    <location>
        <begin position="70"/>
        <end position="115"/>
    </location>
</feature>
<keyword evidence="3 8" id="KW-0812">Transmembrane</keyword>
<evidence type="ECO:0000259" key="9">
    <source>
        <dbReference type="Pfam" id="PF01694"/>
    </source>
</evidence>
<evidence type="ECO:0000256" key="5">
    <source>
        <dbReference type="ARBA" id="ARBA00022989"/>
    </source>
</evidence>
<dbReference type="STRING" id="86259.A0A4Z1PEC5"/>
<keyword evidence="11" id="KW-1185">Reference proteome</keyword>
<feature type="transmembrane region" description="Helical" evidence="8">
    <location>
        <begin position="502"/>
        <end position="520"/>
    </location>
</feature>
<feature type="transmembrane region" description="Helical" evidence="8">
    <location>
        <begin position="443"/>
        <end position="463"/>
    </location>
</feature>
<comment type="subcellular location">
    <subcellularLocation>
        <location evidence="1">Membrane</location>
        <topology evidence="1">Multi-pass membrane protein</topology>
    </subcellularLocation>
</comment>
<dbReference type="Pfam" id="PF01694">
    <property type="entry name" value="Rhomboid"/>
    <property type="match status" value="1"/>
</dbReference>
<reference evidence="10 11" key="1">
    <citation type="submission" date="2019-04" db="EMBL/GenBank/DDBJ databases">
        <title>High contiguity whole genome sequence and gene annotation resource for two Venturia nashicola isolates.</title>
        <authorList>
            <person name="Prokchorchik M."/>
            <person name="Won K."/>
            <person name="Lee Y."/>
            <person name="Choi E.D."/>
            <person name="Segonzac C."/>
            <person name="Sohn K.H."/>
        </authorList>
    </citation>
    <scope>NUCLEOTIDE SEQUENCE [LARGE SCALE GENOMIC DNA]</scope>
    <source>
        <strain evidence="10 11">PRI2</strain>
    </source>
</reference>
<dbReference type="EMBL" id="SNSC02000009">
    <property type="protein sequence ID" value="TID21235.1"/>
    <property type="molecule type" value="Genomic_DNA"/>
</dbReference>
<evidence type="ECO:0000256" key="4">
    <source>
        <dbReference type="ARBA" id="ARBA00022801"/>
    </source>
</evidence>
<keyword evidence="5 8" id="KW-1133">Transmembrane helix</keyword>
<organism evidence="10 11">
    <name type="scientific">Venturia nashicola</name>
    <dbReference type="NCBI Taxonomy" id="86259"/>
    <lineage>
        <taxon>Eukaryota</taxon>
        <taxon>Fungi</taxon>
        <taxon>Dikarya</taxon>
        <taxon>Ascomycota</taxon>
        <taxon>Pezizomycotina</taxon>
        <taxon>Dothideomycetes</taxon>
        <taxon>Pleosporomycetidae</taxon>
        <taxon>Venturiales</taxon>
        <taxon>Venturiaceae</taxon>
        <taxon>Venturia</taxon>
    </lineage>
</organism>
<evidence type="ECO:0000256" key="3">
    <source>
        <dbReference type="ARBA" id="ARBA00022692"/>
    </source>
</evidence>
<evidence type="ECO:0000256" key="8">
    <source>
        <dbReference type="SAM" id="Phobius"/>
    </source>
</evidence>
<accession>A0A4Z1PEC5</accession>
<dbReference type="AlphaFoldDB" id="A0A4Z1PEC5"/>
<name>A0A4Z1PEC5_9PEZI</name>
<dbReference type="GO" id="GO:0016020">
    <property type="term" value="C:membrane"/>
    <property type="evidence" value="ECO:0007669"/>
    <property type="project" value="UniProtKB-SubCell"/>
</dbReference>
<evidence type="ECO:0000313" key="11">
    <source>
        <dbReference type="Proteomes" id="UP000298493"/>
    </source>
</evidence>
<dbReference type="Gene3D" id="1.20.1540.10">
    <property type="entry name" value="Rhomboid-like"/>
    <property type="match status" value="1"/>
</dbReference>
<dbReference type="SUPFAM" id="SSF144091">
    <property type="entry name" value="Rhomboid-like"/>
    <property type="match status" value="1"/>
</dbReference>
<dbReference type="GO" id="GO:0004252">
    <property type="term" value="F:serine-type endopeptidase activity"/>
    <property type="evidence" value="ECO:0007669"/>
    <property type="project" value="InterPro"/>
</dbReference>
<proteinExistence type="inferred from homology"/>
<dbReference type="InterPro" id="IPR035952">
    <property type="entry name" value="Rhomboid-like_sf"/>
</dbReference>
<dbReference type="PANTHER" id="PTHR43731:SF14">
    <property type="entry name" value="PRESENILIN-ASSOCIATED RHOMBOID-LIKE PROTEIN, MITOCHONDRIAL"/>
    <property type="match status" value="1"/>
</dbReference>
<dbReference type="InterPro" id="IPR022764">
    <property type="entry name" value="Peptidase_S54_rhomboid_dom"/>
</dbReference>